<dbReference type="EMBL" id="JGZM01000004">
    <property type="protein sequence ID" value="KFI87787.1"/>
    <property type="molecule type" value="Genomic_DNA"/>
</dbReference>
<comment type="caution">
    <text evidence="1">The sequence shown here is derived from an EMBL/GenBank/DDBJ whole genome shotgun (WGS) entry which is preliminary data.</text>
</comment>
<sequence length="201" mass="21956">MADIYAFPASPSEDGRGGVPRPEGVPDVVWHAVQTVRAMPHMAGMRYREIPVPSTLADFGIGVELEYDSSEASSPRTATGWIMVLYAAQGRRGWTSQWRCVAFARLPLDENERDCLTPSMYWEDMLDALDAVDPEGVRGTVTVTRNTSFGDMESEPHAGCEMRVSWTPSVSPEGADAGAQVSVWAQFLRASVDDGERTVIG</sequence>
<protein>
    <submittedName>
        <fullName evidence="1">Permeases of the major facilitator superfamily</fullName>
    </submittedName>
</protein>
<organism evidence="1 2">
    <name type="scientific">Bifidobacterium pullorum subsp. saeculare DSM 6531 = LMG 14934</name>
    <dbReference type="NCBI Taxonomy" id="1437611"/>
    <lineage>
        <taxon>Bacteria</taxon>
        <taxon>Bacillati</taxon>
        <taxon>Actinomycetota</taxon>
        <taxon>Actinomycetes</taxon>
        <taxon>Bifidobacteriales</taxon>
        <taxon>Bifidobacteriaceae</taxon>
        <taxon>Bifidobacterium</taxon>
    </lineage>
</organism>
<dbReference type="Proteomes" id="UP000029040">
    <property type="component" value="Unassembled WGS sequence"/>
</dbReference>
<dbReference type="Pfam" id="PF11452">
    <property type="entry name" value="DUF3000"/>
    <property type="match status" value="1"/>
</dbReference>
<evidence type="ECO:0000313" key="1">
    <source>
        <dbReference type="EMBL" id="KFI87787.1"/>
    </source>
</evidence>
<gene>
    <name evidence="1" type="ORF">BSAE_0968</name>
</gene>
<accession>A0A087CWY7</accession>
<dbReference type="RefSeq" id="WP_033509209.1">
    <property type="nucleotide sequence ID" value="NZ_JDTM01000005.1"/>
</dbReference>
<evidence type="ECO:0000313" key="2">
    <source>
        <dbReference type="Proteomes" id="UP000029040"/>
    </source>
</evidence>
<dbReference type="AlphaFoldDB" id="A0A087CWY7"/>
<name>A0A087CWY7_9BIFI</name>
<proteinExistence type="predicted"/>
<dbReference type="InterPro" id="IPR021555">
    <property type="entry name" value="DUF3000"/>
</dbReference>
<reference evidence="1 2" key="1">
    <citation type="submission" date="2014-03" db="EMBL/GenBank/DDBJ databases">
        <title>Genomics of Bifidobacteria.</title>
        <authorList>
            <person name="Ventura M."/>
            <person name="Milani C."/>
            <person name="Lugli G.A."/>
        </authorList>
    </citation>
    <scope>NUCLEOTIDE SEQUENCE [LARGE SCALE GENOMIC DNA]</scope>
    <source>
        <strain evidence="1 2">LMG 14934</strain>
    </source>
</reference>